<evidence type="ECO:0000256" key="5">
    <source>
        <dbReference type="ARBA" id="ARBA00022516"/>
    </source>
</evidence>
<dbReference type="InterPro" id="IPR020568">
    <property type="entry name" value="Ribosomal_Su5_D2-typ_SF"/>
</dbReference>
<dbReference type="EC" id="3.5.1.108" evidence="4 12"/>
<dbReference type="GO" id="GO:0046872">
    <property type="term" value="F:metal ion binding"/>
    <property type="evidence" value="ECO:0007669"/>
    <property type="project" value="UniProtKB-KW"/>
</dbReference>
<comment type="catalytic activity">
    <reaction evidence="11 12">
        <text>a UDP-3-O-[(3R)-3-hydroxyacyl]-N-acetyl-alpha-D-glucosamine + H2O = a UDP-3-O-[(3R)-3-hydroxyacyl]-alpha-D-glucosamine + acetate</text>
        <dbReference type="Rhea" id="RHEA:67816"/>
        <dbReference type="ChEBI" id="CHEBI:15377"/>
        <dbReference type="ChEBI" id="CHEBI:30089"/>
        <dbReference type="ChEBI" id="CHEBI:137740"/>
        <dbReference type="ChEBI" id="CHEBI:173225"/>
        <dbReference type="EC" id="3.5.1.108"/>
    </reaction>
</comment>
<dbReference type="Proteomes" id="UP000615026">
    <property type="component" value="Unassembled WGS sequence"/>
</dbReference>
<dbReference type="InterPro" id="IPR004463">
    <property type="entry name" value="UDP-acyl_GlcNac_deAcase"/>
</dbReference>
<comment type="pathway">
    <text evidence="3 12">Glycolipid biosynthesis; lipid IV(A) biosynthesis; lipid IV(A) from (3R)-3-hydroxytetradecanoyl-[acyl-carrier-protein] and UDP-N-acetyl-alpha-D-glucosamine: step 2/6.</text>
</comment>
<evidence type="ECO:0000256" key="11">
    <source>
        <dbReference type="ARBA" id="ARBA00024535"/>
    </source>
</evidence>
<dbReference type="PANTHER" id="PTHR33694">
    <property type="entry name" value="UDP-3-O-ACYL-N-ACETYLGLUCOSAMINE DEACETYLASE 1, MITOCHONDRIAL-RELATED"/>
    <property type="match status" value="1"/>
</dbReference>
<dbReference type="AlphaFoldDB" id="A0A928ZXB7"/>
<comment type="similarity">
    <text evidence="12">Belongs to the LpxC family.</text>
</comment>
<evidence type="ECO:0000256" key="7">
    <source>
        <dbReference type="ARBA" id="ARBA00022723"/>
    </source>
</evidence>
<evidence type="ECO:0000256" key="3">
    <source>
        <dbReference type="ARBA" id="ARBA00005002"/>
    </source>
</evidence>
<keyword evidence="8 12" id="KW-0378">Hydrolase</keyword>
<keyword evidence="7 12" id="KW-0479">Metal-binding</keyword>
<dbReference type="Gene3D" id="3.30.230.20">
    <property type="entry name" value="lpxc deacetylase, domain 1"/>
    <property type="match status" value="1"/>
</dbReference>
<comment type="cofactor">
    <cofactor evidence="1 12">
        <name>Zn(2+)</name>
        <dbReference type="ChEBI" id="CHEBI:29105"/>
    </cofactor>
</comment>
<evidence type="ECO:0000313" key="14">
    <source>
        <dbReference type="Proteomes" id="UP000615026"/>
    </source>
</evidence>
<proteinExistence type="inferred from homology"/>
<feature type="binding site" evidence="12">
    <location>
        <position position="241"/>
    </location>
    <ligand>
        <name>Zn(2+)</name>
        <dbReference type="ChEBI" id="CHEBI:29105"/>
    </ligand>
</feature>
<dbReference type="GO" id="GO:0009245">
    <property type="term" value="P:lipid A biosynthetic process"/>
    <property type="evidence" value="ECO:0007669"/>
    <property type="project" value="UniProtKB-UniRule"/>
</dbReference>
<gene>
    <name evidence="12" type="primary">lpxC</name>
    <name evidence="13" type="ORF">IQ260_20955</name>
</gene>
<dbReference type="Pfam" id="PF03331">
    <property type="entry name" value="LpxC"/>
    <property type="match status" value="1"/>
</dbReference>
<keyword evidence="6 12" id="KW-0441">Lipid A biosynthesis</keyword>
<dbReference type="GO" id="GO:0016020">
    <property type="term" value="C:membrane"/>
    <property type="evidence" value="ECO:0007669"/>
    <property type="project" value="GOC"/>
</dbReference>
<evidence type="ECO:0000313" key="13">
    <source>
        <dbReference type="EMBL" id="MBE9069120.1"/>
    </source>
</evidence>
<name>A0A928ZXB7_LEPEC</name>
<evidence type="ECO:0000256" key="2">
    <source>
        <dbReference type="ARBA" id="ARBA00002923"/>
    </source>
</evidence>
<dbReference type="InterPro" id="IPR011334">
    <property type="entry name" value="UDP-acyl_GlcNac_deAcase_C"/>
</dbReference>
<dbReference type="HAMAP" id="MF_00388">
    <property type="entry name" value="LpxC"/>
    <property type="match status" value="1"/>
</dbReference>
<dbReference type="GO" id="GO:0103117">
    <property type="term" value="F:UDP-3-O-acyl-N-acetylglucosamine deacetylase activity"/>
    <property type="evidence" value="ECO:0007669"/>
    <property type="project" value="UniProtKB-UniRule"/>
</dbReference>
<keyword evidence="5 12" id="KW-0444">Lipid biosynthesis</keyword>
<evidence type="ECO:0000256" key="6">
    <source>
        <dbReference type="ARBA" id="ARBA00022556"/>
    </source>
</evidence>
<comment type="function">
    <text evidence="2 12">Catalyzes the hydrolysis of UDP-3-O-myristoyl-N-acetylglucosamine to form UDP-3-O-myristoylglucosamine and acetate, the committed step in lipid A biosynthesis.</text>
</comment>
<evidence type="ECO:0000256" key="4">
    <source>
        <dbReference type="ARBA" id="ARBA00012745"/>
    </source>
</evidence>
<protein>
    <recommendedName>
        <fullName evidence="4 12">UDP-3-O-acyl-N-acetylglucosamine deacetylase</fullName>
        <shortName evidence="12">UDP-3-O-acyl-GlcNAc deacetylase</shortName>
        <ecNumber evidence="4 12">3.5.1.108</ecNumber>
    </recommendedName>
    <alternativeName>
        <fullName evidence="12">UDP-3-O-[R-3-hydroxymyristoyl]-N-acetylglucosamine deacetylase</fullName>
    </alternativeName>
</protein>
<keyword evidence="9 12" id="KW-0862">Zinc</keyword>
<keyword evidence="10 12" id="KW-0443">Lipid metabolism</keyword>
<dbReference type="PANTHER" id="PTHR33694:SF1">
    <property type="entry name" value="UDP-3-O-ACYL-N-ACETYLGLUCOSAMINE DEACETYLASE 1, MITOCHONDRIAL-RELATED"/>
    <property type="match status" value="1"/>
</dbReference>
<feature type="binding site" evidence="12">
    <location>
        <position position="81"/>
    </location>
    <ligand>
        <name>Zn(2+)</name>
        <dbReference type="ChEBI" id="CHEBI:29105"/>
    </ligand>
</feature>
<sequence length="286" mass="30380">MSAGAALQHTLAASVTCTGVGLHLGQKTQVTILPAAANSGRYFVRTDLGDEMIPAEVSAVSQTRLSTQLGPSEGPVRTVEHLLAALWAVGVDNARIEIDGPEVPLLDGSARDWIHQIQVVGTVEQTAVRLCGVLREPVIVRDGDAYVMAVPASQMRFSYGIDFPVAAIGNQWHSWSPVDGEFAELVAPARTFAMAHQIDGLRSQGLIKGGSLENALVCDQEGWLNPPLRFANEPARHKLLDLVGDLSLLGVLPTMHVSAYRASHSLHVQLARQVAAVCAAHPSASA</sequence>
<dbReference type="Gene3D" id="3.30.1700.10">
    <property type="entry name" value="lpxc deacetylase, domain 2"/>
    <property type="match status" value="1"/>
</dbReference>
<comment type="caution">
    <text evidence="13">The sequence shown here is derived from an EMBL/GenBank/DDBJ whole genome shotgun (WGS) entry which is preliminary data.</text>
</comment>
<dbReference type="NCBIfam" id="TIGR00325">
    <property type="entry name" value="lpxC"/>
    <property type="match status" value="1"/>
</dbReference>
<dbReference type="EMBL" id="JADEXP010000238">
    <property type="protein sequence ID" value="MBE9069120.1"/>
    <property type="molecule type" value="Genomic_DNA"/>
</dbReference>
<evidence type="ECO:0000256" key="12">
    <source>
        <dbReference type="HAMAP-Rule" id="MF_00388"/>
    </source>
</evidence>
<reference evidence="13" key="1">
    <citation type="submission" date="2020-10" db="EMBL/GenBank/DDBJ databases">
        <authorList>
            <person name="Castelo-Branco R."/>
            <person name="Eusebio N."/>
            <person name="Adriana R."/>
            <person name="Vieira A."/>
            <person name="Brugerolle De Fraissinette N."/>
            <person name="Rezende De Castro R."/>
            <person name="Schneider M.P."/>
            <person name="Vasconcelos V."/>
            <person name="Leao P.N."/>
        </authorList>
    </citation>
    <scope>NUCLEOTIDE SEQUENCE</scope>
    <source>
        <strain evidence="13">LEGE 11479</strain>
    </source>
</reference>
<evidence type="ECO:0000256" key="8">
    <source>
        <dbReference type="ARBA" id="ARBA00022801"/>
    </source>
</evidence>
<keyword evidence="14" id="KW-1185">Reference proteome</keyword>
<evidence type="ECO:0000256" key="9">
    <source>
        <dbReference type="ARBA" id="ARBA00022833"/>
    </source>
</evidence>
<organism evidence="13 14">
    <name type="scientific">Leptolyngbya cf. ectocarpi LEGE 11479</name>
    <dbReference type="NCBI Taxonomy" id="1828722"/>
    <lineage>
        <taxon>Bacteria</taxon>
        <taxon>Bacillati</taxon>
        <taxon>Cyanobacteriota</taxon>
        <taxon>Cyanophyceae</taxon>
        <taxon>Leptolyngbyales</taxon>
        <taxon>Leptolyngbyaceae</taxon>
        <taxon>Leptolyngbya group</taxon>
        <taxon>Leptolyngbya</taxon>
    </lineage>
</organism>
<accession>A0A928ZXB7</accession>
<dbReference type="RefSeq" id="WP_193995037.1">
    <property type="nucleotide sequence ID" value="NZ_JADEXP010000238.1"/>
</dbReference>
<feature type="active site" description="Proton donor" evidence="12">
    <location>
        <position position="264"/>
    </location>
</feature>
<feature type="binding site" evidence="12">
    <location>
        <position position="237"/>
    </location>
    <ligand>
        <name>Zn(2+)</name>
        <dbReference type="ChEBI" id="CHEBI:29105"/>
    </ligand>
</feature>
<evidence type="ECO:0000256" key="1">
    <source>
        <dbReference type="ARBA" id="ARBA00001947"/>
    </source>
</evidence>
<evidence type="ECO:0000256" key="10">
    <source>
        <dbReference type="ARBA" id="ARBA00023098"/>
    </source>
</evidence>
<dbReference type="InterPro" id="IPR015870">
    <property type="entry name" value="UDP-acyl_N-AcGlcN_deAcase_N"/>
</dbReference>
<dbReference type="SUPFAM" id="SSF54211">
    <property type="entry name" value="Ribosomal protein S5 domain 2-like"/>
    <property type="match status" value="2"/>
</dbReference>